<name>A0A9D2L703_9FIRM</name>
<evidence type="ECO:0000313" key="2">
    <source>
        <dbReference type="Proteomes" id="UP000886804"/>
    </source>
</evidence>
<dbReference type="Proteomes" id="UP000886804">
    <property type="component" value="Unassembled WGS sequence"/>
</dbReference>
<reference evidence="1" key="2">
    <citation type="submission" date="2021-04" db="EMBL/GenBank/DDBJ databases">
        <authorList>
            <person name="Gilroy R."/>
        </authorList>
    </citation>
    <scope>NUCLEOTIDE SEQUENCE</scope>
    <source>
        <strain evidence="1">CHK188-4685</strain>
    </source>
</reference>
<comment type="caution">
    <text evidence="1">The sequence shown here is derived from an EMBL/GenBank/DDBJ whole genome shotgun (WGS) entry which is preliminary data.</text>
</comment>
<sequence>MRYKLTVEEQIQDMLKKEIRFGLCSQEEAKKFLQYNNYYFKLKSYARNYNRNPRTGTYYNLDFAYLVELSKLDMYIRKIILDLSLDVEHYLKVRLINDLSINSQEDGYNIVKLFLQYHPNARDDIQNKAGKYSFCSDLAEKHLDENSEPKDLAVWNIVELLSFGNFIELYELYYQSYPSFNYSDYLKSIKFIRNAAAHNNCILSALKKPNSLKKFKKTKKLANILGKIPEFKELDNRDAMMKNPIIHDFVTLLFVYNDVMKISATKKARNEKMEKIRHLFCDDNGRIRKNKSYFEKNPYIRETYLFICSIIQYLCKKNQSPGHTNFLY</sequence>
<dbReference type="EMBL" id="DWYS01000057">
    <property type="protein sequence ID" value="HJB07125.1"/>
    <property type="molecule type" value="Genomic_DNA"/>
</dbReference>
<protein>
    <submittedName>
        <fullName evidence="1">Abi family protein</fullName>
    </submittedName>
</protein>
<dbReference type="InterPro" id="IPR011664">
    <property type="entry name" value="Abi_system_AbiD/AbiF-like"/>
</dbReference>
<gene>
    <name evidence="1" type="ORF">H9716_04595</name>
</gene>
<proteinExistence type="predicted"/>
<evidence type="ECO:0000313" key="1">
    <source>
        <dbReference type="EMBL" id="HJB07125.1"/>
    </source>
</evidence>
<dbReference type="Pfam" id="PF07751">
    <property type="entry name" value="Abi_2"/>
    <property type="match status" value="1"/>
</dbReference>
<reference evidence="1" key="1">
    <citation type="journal article" date="2021" name="PeerJ">
        <title>Extensive microbial diversity within the chicken gut microbiome revealed by metagenomics and culture.</title>
        <authorList>
            <person name="Gilroy R."/>
            <person name="Ravi A."/>
            <person name="Getino M."/>
            <person name="Pursley I."/>
            <person name="Horton D.L."/>
            <person name="Alikhan N.F."/>
            <person name="Baker D."/>
            <person name="Gharbi K."/>
            <person name="Hall N."/>
            <person name="Watson M."/>
            <person name="Adriaenssens E.M."/>
            <person name="Foster-Nyarko E."/>
            <person name="Jarju S."/>
            <person name="Secka A."/>
            <person name="Antonio M."/>
            <person name="Oren A."/>
            <person name="Chaudhuri R.R."/>
            <person name="La Ragione R."/>
            <person name="Hildebrand F."/>
            <person name="Pallen M.J."/>
        </authorList>
    </citation>
    <scope>NUCLEOTIDE SEQUENCE</scope>
    <source>
        <strain evidence="1">CHK188-4685</strain>
    </source>
</reference>
<accession>A0A9D2L703</accession>
<organism evidence="1 2">
    <name type="scientific">Candidatus Enterocloster faecavium</name>
    <dbReference type="NCBI Taxonomy" id="2838560"/>
    <lineage>
        <taxon>Bacteria</taxon>
        <taxon>Bacillati</taxon>
        <taxon>Bacillota</taxon>
        <taxon>Clostridia</taxon>
        <taxon>Lachnospirales</taxon>
        <taxon>Lachnospiraceae</taxon>
        <taxon>Enterocloster</taxon>
    </lineage>
</organism>
<dbReference type="AlphaFoldDB" id="A0A9D2L703"/>